<gene>
    <name evidence="1" type="ORF">ATK86_0204</name>
</gene>
<organism evidence="1 2">
    <name type="scientific">Nocardia fluminea</name>
    <dbReference type="NCBI Taxonomy" id="134984"/>
    <lineage>
        <taxon>Bacteria</taxon>
        <taxon>Bacillati</taxon>
        <taxon>Actinomycetota</taxon>
        <taxon>Actinomycetes</taxon>
        <taxon>Mycobacteriales</taxon>
        <taxon>Nocardiaceae</taxon>
        <taxon>Nocardia</taxon>
    </lineage>
</organism>
<comment type="caution">
    <text evidence="1">The sequence shown here is derived from an EMBL/GenBank/DDBJ whole genome shotgun (WGS) entry which is preliminary data.</text>
</comment>
<dbReference type="InterPro" id="IPR036170">
    <property type="entry name" value="YezG-like_sf"/>
</dbReference>
<dbReference type="OrthoDB" id="4505613at2"/>
<proteinExistence type="predicted"/>
<dbReference type="RefSeq" id="WP_101462698.1">
    <property type="nucleotide sequence ID" value="NZ_PJMW01000001.1"/>
</dbReference>
<evidence type="ECO:0000313" key="2">
    <source>
        <dbReference type="Proteomes" id="UP000233766"/>
    </source>
</evidence>
<protein>
    <submittedName>
        <fullName evidence="1">Uncharacterized protein</fullName>
    </submittedName>
</protein>
<evidence type="ECO:0000313" key="1">
    <source>
        <dbReference type="EMBL" id="PKV98194.1"/>
    </source>
</evidence>
<dbReference type="EMBL" id="PJMW01000001">
    <property type="protein sequence ID" value="PKV98194.1"/>
    <property type="molecule type" value="Genomic_DNA"/>
</dbReference>
<sequence>MTATEDPTEAGPPAPDAASRRIAALLTGLGPEPNRGIHAIFVLTVAAELASVVATDEQGHPVQILPPEEVMALVRVHREASAGRSEGPWWRYLLVVSESGEVRTDYDFGEQPFPDEHLFPAEVYRADLEVFPRRRLPVWLAAHIGHADRQSRPAEMAARAEPVVAAVTDELPALPLLMGRWAVLSAAFVAVGSPWGPRVLPALGLFEGNERSGSSLWILPGDRAVLSGGVWNDPVLDAVYNSEAPMPDLYAGAPAWVANATLNPRAGIGLLSFCYWWDDGRWYRASEHTGADITAAVPGVWSEESAAAIVAALVAEEPDAHTREAALGLVRAADRGEVGRGLLVEVFGEGAIDDAYLQLTMAGISTPRSTWTASSRPV</sequence>
<accession>A0A2N3WWF5</accession>
<name>A0A2N3WWF5_9NOCA</name>
<dbReference type="AlphaFoldDB" id="A0A2N3WWF5"/>
<dbReference type="SUPFAM" id="SSF160424">
    <property type="entry name" value="BH3703-like"/>
    <property type="match status" value="1"/>
</dbReference>
<reference evidence="1 2" key="1">
    <citation type="submission" date="2017-12" db="EMBL/GenBank/DDBJ databases">
        <title>Sequencing the genomes of 1000 Actinobacteria strains.</title>
        <authorList>
            <person name="Klenk H.-P."/>
        </authorList>
    </citation>
    <scope>NUCLEOTIDE SEQUENCE [LARGE SCALE GENOMIC DNA]</scope>
    <source>
        <strain evidence="1 2">DSM 44489</strain>
    </source>
</reference>
<keyword evidence="2" id="KW-1185">Reference proteome</keyword>
<dbReference type="Proteomes" id="UP000233766">
    <property type="component" value="Unassembled WGS sequence"/>
</dbReference>